<dbReference type="HOGENOM" id="CLU_1058334_0_0_1"/>
<dbReference type="AlphaFoldDB" id="A0A0C9VK23"/>
<feature type="compositionally biased region" description="Basic and acidic residues" evidence="1">
    <location>
        <begin position="149"/>
        <end position="162"/>
    </location>
</feature>
<evidence type="ECO:0000256" key="1">
    <source>
        <dbReference type="SAM" id="MobiDB-lite"/>
    </source>
</evidence>
<dbReference type="EMBL" id="KN837166">
    <property type="protein sequence ID" value="KIJ37786.1"/>
    <property type="molecule type" value="Genomic_DNA"/>
</dbReference>
<feature type="region of interest" description="Disordered" evidence="1">
    <location>
        <begin position="135"/>
        <end position="204"/>
    </location>
</feature>
<feature type="compositionally biased region" description="Basic and acidic residues" evidence="1">
    <location>
        <begin position="177"/>
        <end position="191"/>
    </location>
</feature>
<evidence type="ECO:0000313" key="2">
    <source>
        <dbReference type="EMBL" id="KIJ37786.1"/>
    </source>
</evidence>
<gene>
    <name evidence="2" type="ORF">M422DRAFT_33548</name>
</gene>
<organism evidence="2 3">
    <name type="scientific">Sphaerobolus stellatus (strain SS14)</name>
    <dbReference type="NCBI Taxonomy" id="990650"/>
    <lineage>
        <taxon>Eukaryota</taxon>
        <taxon>Fungi</taxon>
        <taxon>Dikarya</taxon>
        <taxon>Basidiomycota</taxon>
        <taxon>Agaricomycotina</taxon>
        <taxon>Agaricomycetes</taxon>
        <taxon>Phallomycetidae</taxon>
        <taxon>Geastrales</taxon>
        <taxon>Sphaerobolaceae</taxon>
        <taxon>Sphaerobolus</taxon>
    </lineage>
</organism>
<proteinExistence type="predicted"/>
<evidence type="ECO:0000313" key="3">
    <source>
        <dbReference type="Proteomes" id="UP000054279"/>
    </source>
</evidence>
<dbReference type="Proteomes" id="UP000054279">
    <property type="component" value="Unassembled WGS sequence"/>
</dbReference>
<accession>A0A0C9VK23</accession>
<keyword evidence="3" id="KW-1185">Reference proteome</keyword>
<protein>
    <submittedName>
        <fullName evidence="2">Uncharacterized protein</fullName>
    </submittedName>
</protein>
<name>A0A0C9VK23_SPHS4</name>
<sequence length="293" mass="33282">MGITNTRQLGAVVGNNYENDTQAIQVSSIHMCQDEYLKGKLKAKENNMLHFGINLQEPIFEACKIYADRLIFHVLGQGPYPGPPLPAYLEFSLFIDDRFLAPIPANWNGTAYEDVFRRFEQERNTTFVRVEDPIRFIGPQRDSNPPARATEDSSGRIFRDGPEVLGPLRPVPAHINASKDFDRGSDGETREGNASVRENRRRRRSRRAINYRGQNFDRKKNNRQQHKINCGHIPMAVVGSRIPPRHPNIFKHPSLADDALMSFIEGAMDSIKLREIVIQNGGVGIQKEESDDF</sequence>
<reference evidence="2 3" key="1">
    <citation type="submission" date="2014-06" db="EMBL/GenBank/DDBJ databases">
        <title>Evolutionary Origins and Diversification of the Mycorrhizal Mutualists.</title>
        <authorList>
            <consortium name="DOE Joint Genome Institute"/>
            <consortium name="Mycorrhizal Genomics Consortium"/>
            <person name="Kohler A."/>
            <person name="Kuo A."/>
            <person name="Nagy L.G."/>
            <person name="Floudas D."/>
            <person name="Copeland A."/>
            <person name="Barry K.W."/>
            <person name="Cichocki N."/>
            <person name="Veneault-Fourrey C."/>
            <person name="LaButti K."/>
            <person name="Lindquist E.A."/>
            <person name="Lipzen A."/>
            <person name="Lundell T."/>
            <person name="Morin E."/>
            <person name="Murat C."/>
            <person name="Riley R."/>
            <person name="Ohm R."/>
            <person name="Sun H."/>
            <person name="Tunlid A."/>
            <person name="Henrissat B."/>
            <person name="Grigoriev I.V."/>
            <person name="Hibbett D.S."/>
            <person name="Martin F."/>
        </authorList>
    </citation>
    <scope>NUCLEOTIDE SEQUENCE [LARGE SCALE GENOMIC DNA]</scope>
    <source>
        <strain evidence="2 3">SS14</strain>
    </source>
</reference>